<sequence length="143" mass="15137">MSNQIAKVTWKGDRQFSGKTATGYDVLMDGGSAVDGHRIAPGPMELILQGLAGCSSVDVVTILQKKKLDLKACEVEIQATRSQQIPAVFAQINLHFIISGQGISGKAVNQAVSLSVDKYCSVAKMLSDGGVVVSHSFEIKPTC</sequence>
<organism evidence="1 2">
    <name type="scientific">Saccharobesus litoralis</name>
    <dbReference type="NCBI Taxonomy" id="2172099"/>
    <lineage>
        <taxon>Bacteria</taxon>
        <taxon>Pseudomonadati</taxon>
        <taxon>Pseudomonadota</taxon>
        <taxon>Gammaproteobacteria</taxon>
        <taxon>Alteromonadales</taxon>
        <taxon>Alteromonadaceae</taxon>
        <taxon>Saccharobesus</taxon>
    </lineage>
</organism>
<dbReference type="SUPFAM" id="SSF82784">
    <property type="entry name" value="OsmC-like"/>
    <property type="match status" value="1"/>
</dbReference>
<dbReference type="InterPro" id="IPR036102">
    <property type="entry name" value="OsmC/Ohrsf"/>
</dbReference>
<dbReference type="Gene3D" id="2.20.25.10">
    <property type="match status" value="1"/>
</dbReference>
<name>A0A2S0VSW4_9ALTE</name>
<gene>
    <name evidence="1" type="ORF">C2869_12420</name>
</gene>
<reference evidence="1 2" key="1">
    <citation type="submission" date="2018-01" db="EMBL/GenBank/DDBJ databases">
        <title>Genome sequence of a Cantenovulum-like bacteria.</title>
        <authorList>
            <person name="Tan W.R."/>
            <person name="Lau N.-S."/>
            <person name="Go F."/>
            <person name="Amirul A.-A.A."/>
        </authorList>
    </citation>
    <scope>NUCLEOTIDE SEQUENCE [LARGE SCALE GENOMIC DNA]</scope>
    <source>
        <strain evidence="1 2">CCB-QB4</strain>
    </source>
</reference>
<proteinExistence type="predicted"/>
<dbReference type="Gene3D" id="3.30.300.20">
    <property type="match status" value="1"/>
</dbReference>
<dbReference type="AlphaFoldDB" id="A0A2S0VSW4"/>
<dbReference type="Pfam" id="PF02566">
    <property type="entry name" value="OsmC"/>
    <property type="match status" value="1"/>
</dbReference>
<dbReference type="RefSeq" id="WP_108603237.1">
    <property type="nucleotide sequence ID" value="NZ_CP026604.1"/>
</dbReference>
<dbReference type="InterPro" id="IPR015946">
    <property type="entry name" value="KH_dom-like_a/b"/>
</dbReference>
<dbReference type="OrthoDB" id="9804010at2"/>
<dbReference type="EMBL" id="CP026604">
    <property type="protein sequence ID" value="AWB67190.1"/>
    <property type="molecule type" value="Genomic_DNA"/>
</dbReference>
<dbReference type="KEGG" id="cate:C2869_12420"/>
<protein>
    <submittedName>
        <fullName evidence="1">Osmotically inducible protein C</fullName>
    </submittedName>
</protein>
<accession>A0A2S0VSW4</accession>
<keyword evidence="2" id="KW-1185">Reference proteome</keyword>
<dbReference type="PANTHER" id="PTHR34352">
    <property type="entry name" value="PROTEIN YHFA"/>
    <property type="match status" value="1"/>
</dbReference>
<evidence type="ECO:0000313" key="2">
    <source>
        <dbReference type="Proteomes" id="UP000244441"/>
    </source>
</evidence>
<dbReference type="PANTHER" id="PTHR34352:SF1">
    <property type="entry name" value="PROTEIN YHFA"/>
    <property type="match status" value="1"/>
</dbReference>
<evidence type="ECO:0000313" key="1">
    <source>
        <dbReference type="EMBL" id="AWB67190.1"/>
    </source>
</evidence>
<dbReference type="InterPro" id="IPR003718">
    <property type="entry name" value="OsmC/Ohr_fam"/>
</dbReference>
<dbReference type="Proteomes" id="UP000244441">
    <property type="component" value="Chromosome"/>
</dbReference>